<evidence type="ECO:0000256" key="8">
    <source>
        <dbReference type="ARBA" id="ARBA00023163"/>
    </source>
</evidence>
<proteinExistence type="predicted"/>
<dbReference type="PANTHER" id="PTHR31944">
    <property type="entry name" value="HEME-RESPONSIVE ZINC FINGER TRANSCRIPTION FACTOR HAP1"/>
    <property type="match status" value="1"/>
</dbReference>
<keyword evidence="6" id="KW-0805">Transcription regulation</keyword>
<dbReference type="InterPro" id="IPR036188">
    <property type="entry name" value="FAD/NAD-bd_sf"/>
</dbReference>
<dbReference type="InterPro" id="IPR051430">
    <property type="entry name" value="Fungal_TF_Env_Response"/>
</dbReference>
<evidence type="ECO:0000259" key="11">
    <source>
        <dbReference type="SMART" id="SM00906"/>
    </source>
</evidence>
<feature type="region of interest" description="Disordered" evidence="10">
    <location>
        <begin position="407"/>
        <end position="440"/>
    </location>
</feature>
<keyword evidence="7" id="KW-0238">DNA-binding</keyword>
<dbReference type="PANTHER" id="PTHR31944:SF129">
    <property type="entry name" value="ASPYRIDONES CLUSTER REGULATOR APDR-RELATED"/>
    <property type="match status" value="1"/>
</dbReference>
<dbReference type="Pfam" id="PF01494">
    <property type="entry name" value="FAD_binding_3"/>
    <property type="match status" value="1"/>
</dbReference>
<feature type="compositionally biased region" description="Low complexity" evidence="10">
    <location>
        <begin position="407"/>
        <end position="417"/>
    </location>
</feature>
<feature type="domain" description="Xylanolytic transcriptional activator regulatory" evidence="11">
    <location>
        <begin position="664"/>
        <end position="738"/>
    </location>
</feature>
<dbReference type="InterPro" id="IPR002938">
    <property type="entry name" value="FAD-bd"/>
</dbReference>
<evidence type="ECO:0000256" key="1">
    <source>
        <dbReference type="ARBA" id="ARBA00022630"/>
    </source>
</evidence>
<dbReference type="GO" id="GO:0001228">
    <property type="term" value="F:DNA-binding transcription activator activity, RNA polymerase II-specific"/>
    <property type="evidence" value="ECO:0007669"/>
    <property type="project" value="TreeGrafter"/>
</dbReference>
<dbReference type="Gene3D" id="3.50.50.60">
    <property type="entry name" value="FAD/NAD(P)-binding domain"/>
    <property type="match status" value="1"/>
</dbReference>
<keyword evidence="8" id="KW-0804">Transcription</keyword>
<gene>
    <name evidence="12" type="ORF">ALT_9099</name>
</gene>
<evidence type="ECO:0000256" key="3">
    <source>
        <dbReference type="ARBA" id="ARBA00022827"/>
    </source>
</evidence>
<dbReference type="Pfam" id="PF04082">
    <property type="entry name" value="Fungal_trans"/>
    <property type="match status" value="1"/>
</dbReference>
<dbReference type="SUPFAM" id="SSF54373">
    <property type="entry name" value="FAD-linked reductases, C-terminal domain"/>
    <property type="match status" value="1"/>
</dbReference>
<accession>A0AAN4TED9</accession>
<dbReference type="EMBL" id="BCLY01000017">
    <property type="protein sequence ID" value="GAQ11778.1"/>
    <property type="molecule type" value="Genomic_DNA"/>
</dbReference>
<dbReference type="GO" id="GO:0016491">
    <property type="term" value="F:oxidoreductase activity"/>
    <property type="evidence" value="ECO:0007669"/>
    <property type="project" value="UniProtKB-KW"/>
</dbReference>
<dbReference type="GO" id="GO:0071949">
    <property type="term" value="F:FAD binding"/>
    <property type="evidence" value="ECO:0007669"/>
    <property type="project" value="InterPro"/>
</dbReference>
<evidence type="ECO:0000256" key="5">
    <source>
        <dbReference type="ARBA" id="ARBA00023002"/>
    </source>
</evidence>
<protein>
    <recommendedName>
        <fullName evidence="11">Xylanolytic transcriptional activator regulatory domain-containing protein</fullName>
    </recommendedName>
</protein>
<keyword evidence="2" id="KW-0479">Metal-binding</keyword>
<dbReference type="SMART" id="SM00906">
    <property type="entry name" value="Fungal_trans"/>
    <property type="match status" value="1"/>
</dbReference>
<keyword evidence="4" id="KW-0862">Zinc</keyword>
<keyword evidence="5" id="KW-0560">Oxidoreductase</keyword>
<dbReference type="InterPro" id="IPR007219">
    <property type="entry name" value="XnlR_reg_dom"/>
</dbReference>
<organism evidence="12 13">
    <name type="scientific">Aspergillus lentulus</name>
    <dbReference type="NCBI Taxonomy" id="293939"/>
    <lineage>
        <taxon>Eukaryota</taxon>
        <taxon>Fungi</taxon>
        <taxon>Dikarya</taxon>
        <taxon>Ascomycota</taxon>
        <taxon>Pezizomycotina</taxon>
        <taxon>Eurotiomycetes</taxon>
        <taxon>Eurotiomycetidae</taxon>
        <taxon>Eurotiales</taxon>
        <taxon>Aspergillaceae</taxon>
        <taxon>Aspergillus</taxon>
        <taxon>Aspergillus subgen. Fumigati</taxon>
    </lineage>
</organism>
<dbReference type="GO" id="GO:0000978">
    <property type="term" value="F:RNA polymerase II cis-regulatory region sequence-specific DNA binding"/>
    <property type="evidence" value="ECO:0007669"/>
    <property type="project" value="TreeGrafter"/>
</dbReference>
<keyword evidence="9" id="KW-0539">Nucleus</keyword>
<evidence type="ECO:0000256" key="6">
    <source>
        <dbReference type="ARBA" id="ARBA00023015"/>
    </source>
</evidence>
<evidence type="ECO:0000256" key="4">
    <source>
        <dbReference type="ARBA" id="ARBA00022833"/>
    </source>
</evidence>
<evidence type="ECO:0000256" key="9">
    <source>
        <dbReference type="ARBA" id="ARBA00023242"/>
    </source>
</evidence>
<comment type="caution">
    <text evidence="12">The sequence shown here is derived from an EMBL/GenBank/DDBJ whole genome shotgun (WGS) entry which is preliminary data.</text>
</comment>
<reference evidence="12 13" key="1">
    <citation type="submission" date="2015-11" db="EMBL/GenBank/DDBJ databases">
        <title>Aspergillus lentulus strain IFM 54703T.</title>
        <authorList>
            <person name="Kusuya Y."/>
            <person name="Sakai K."/>
            <person name="Kamei K."/>
            <person name="Takahashi H."/>
            <person name="Yaguchi T."/>
        </authorList>
    </citation>
    <scope>NUCLEOTIDE SEQUENCE [LARGE SCALE GENOMIC DNA]</scope>
    <source>
        <strain evidence="12 13">IFM 54703</strain>
    </source>
</reference>
<dbReference type="PRINTS" id="PR00420">
    <property type="entry name" value="RNGMNOXGNASE"/>
</dbReference>
<dbReference type="SUPFAM" id="SSF51905">
    <property type="entry name" value="FAD/NAD(P)-binding domain"/>
    <property type="match status" value="1"/>
</dbReference>
<dbReference type="GO" id="GO:0008270">
    <property type="term" value="F:zinc ion binding"/>
    <property type="evidence" value="ECO:0007669"/>
    <property type="project" value="InterPro"/>
</dbReference>
<sequence>MAAEQLRIIIVGSGLAGLAAARILREHHDVTVYERGGPDTATGGQGICLFSNGVKILQTMGFDRFRAGGVPCYGYRLFDKDGNQLQDFPIDFKGRYGADTLSMKRSDFRDELLRLATAPSDELGIQGRPAQIVFNTSVIDIDPEKATVTLKDGSAVEADVVIVADGVHSRLRRRIVGSDSYQAKKNGLTCYRIAASAEAVKEALGCLPVWWEPSTAEGRISGLQAGDGSSRMIAAYAIRNYEYMNFSCLFPTREHKGNVLESWYADGDRREMIEVFSDYYDPIRKILSIATEVKVWELQDMDPLPNWKRGRAIVIGDAAHAMTPLQGQGANMAVEDADSLRLLRPGLSHVEIESVLEQVDKVRRPRASRVLEDTRVMAKDITMEERLANLDYNCGYNGGLVLAEAAEQGASAPQQPASSPPNPTTGESTEPVTSIVSEGPVRYIPPDLDRTYNVPQDLSVSPSTPQAPPGPFHGILSKTRVFGNGHWMSSLPLADGLPFNKDMPAERSGEQISEAIAKCKQLARDIKKQLPSRSPLPTSIHQLLPSRPVLDELVKLYFDTFETCYRVLHITLFRAEYERYLSDPQTATTPFKVKLLLVMAIAAPLQGDAQAYNDLAAKARTSIYVAQGWLSAPFEKDRLTLDGIQIHCLLLLARQVNRVGADLAWISAGSLIRMAMQMGLHQDPSHLGETSVVQRELRRRLWYTILELNVQAALDSGMAPMITAAEYNTQPPSNLDDADLVEASGEGPRAKASSIPTQTSVLRLLADSLPLRLEATRVINNLQDKPSYDQVLRLGNDLASVCRGARIFVDQLMSTEHDMSTHQTRRFKYSFCEHYLSRFLLSLHYPYAIQGKRNPLYSYSQKVSLEAALDLVSLLEDELYRRLLLSGGGMYRDIVTRGAVVIFLELITQLEANNSIFSKQRNRARREPLLEDARKVVQYTHDRLWSGETNVRGYLFARMAMAQVEALLDGLPAKEAVINAASQSLTVCRHILESMAASSLSTSASPPDIASWTYGDMVAMPTVADTDLDFLSSENINFDLSDPYFVQQWTDQCLPQHLFNSEEEPRQGPILGELNLGVTAEE</sequence>
<evidence type="ECO:0000313" key="13">
    <source>
        <dbReference type="Proteomes" id="UP000051487"/>
    </source>
</evidence>
<dbReference type="AlphaFoldDB" id="A0AAN4TED9"/>
<name>A0AAN4TED9_ASPLE</name>
<keyword evidence="3" id="KW-0274">FAD</keyword>
<feature type="compositionally biased region" description="Polar residues" evidence="10">
    <location>
        <begin position="424"/>
        <end position="436"/>
    </location>
</feature>
<evidence type="ECO:0000256" key="2">
    <source>
        <dbReference type="ARBA" id="ARBA00022723"/>
    </source>
</evidence>
<dbReference type="GO" id="GO:0006351">
    <property type="term" value="P:DNA-templated transcription"/>
    <property type="evidence" value="ECO:0007669"/>
    <property type="project" value="InterPro"/>
</dbReference>
<dbReference type="CDD" id="cd12148">
    <property type="entry name" value="fungal_TF_MHR"/>
    <property type="match status" value="1"/>
</dbReference>
<evidence type="ECO:0000313" key="12">
    <source>
        <dbReference type="EMBL" id="GAQ11778.1"/>
    </source>
</evidence>
<evidence type="ECO:0000256" key="10">
    <source>
        <dbReference type="SAM" id="MobiDB-lite"/>
    </source>
</evidence>
<evidence type="ECO:0000256" key="7">
    <source>
        <dbReference type="ARBA" id="ARBA00023125"/>
    </source>
</evidence>
<dbReference type="Proteomes" id="UP000051487">
    <property type="component" value="Unassembled WGS sequence"/>
</dbReference>
<keyword evidence="1" id="KW-0285">Flavoprotein</keyword>
<dbReference type="GO" id="GO:0005634">
    <property type="term" value="C:nucleus"/>
    <property type="evidence" value="ECO:0007669"/>
    <property type="project" value="TreeGrafter"/>
</dbReference>